<dbReference type="EMBL" id="SAVA01000011">
    <property type="protein sequence ID" value="RWR49496.1"/>
    <property type="molecule type" value="Genomic_DNA"/>
</dbReference>
<dbReference type="InterPro" id="IPR036928">
    <property type="entry name" value="AS_sf"/>
</dbReference>
<dbReference type="Proteomes" id="UP000288071">
    <property type="component" value="Unassembled WGS sequence"/>
</dbReference>
<organism evidence="2 3">
    <name type="scientific">Paenirhodobacter huangdaonensis</name>
    <dbReference type="NCBI Taxonomy" id="2501515"/>
    <lineage>
        <taxon>Bacteria</taxon>
        <taxon>Pseudomonadati</taxon>
        <taxon>Pseudomonadota</taxon>
        <taxon>Alphaproteobacteria</taxon>
        <taxon>Rhodobacterales</taxon>
        <taxon>Rhodobacter group</taxon>
        <taxon>Paenirhodobacter</taxon>
    </lineage>
</organism>
<protein>
    <submittedName>
        <fullName evidence="2">Amidase</fullName>
    </submittedName>
</protein>
<evidence type="ECO:0000313" key="3">
    <source>
        <dbReference type="Proteomes" id="UP000288071"/>
    </source>
</evidence>
<dbReference type="InterPro" id="IPR000120">
    <property type="entry name" value="Amidase"/>
</dbReference>
<reference evidence="3" key="2">
    <citation type="submission" date="2019-01" db="EMBL/GenBank/DDBJ databases">
        <title>Sinorhodobacter populi sp. nov. isolated from the symptomatic bark tissue of Populus euramericana canker.</title>
        <authorList>
            <person name="Li Y."/>
        </authorList>
    </citation>
    <scope>NUCLEOTIDE SEQUENCE [LARGE SCALE GENOMIC DNA]</scope>
    <source>
        <strain evidence="3">CGMCC 1.12963</strain>
    </source>
</reference>
<keyword evidence="3" id="KW-1185">Reference proteome</keyword>
<gene>
    <name evidence="2" type="ORF">EOW66_16620</name>
</gene>
<dbReference type="InterPro" id="IPR020556">
    <property type="entry name" value="Amidase_CS"/>
</dbReference>
<dbReference type="GO" id="GO:0003824">
    <property type="term" value="F:catalytic activity"/>
    <property type="evidence" value="ECO:0007669"/>
    <property type="project" value="InterPro"/>
</dbReference>
<name>A0A443LJY6_9RHOB</name>
<comment type="caution">
    <text evidence="2">The sequence shown here is derived from an EMBL/GenBank/DDBJ whole genome shotgun (WGS) entry which is preliminary data.</text>
</comment>
<dbReference type="Gene3D" id="3.90.1300.10">
    <property type="entry name" value="Amidase signature (AS) domain"/>
    <property type="match status" value="1"/>
</dbReference>
<dbReference type="PANTHER" id="PTHR11895">
    <property type="entry name" value="TRANSAMIDASE"/>
    <property type="match status" value="1"/>
</dbReference>
<dbReference type="PANTHER" id="PTHR11895:SF76">
    <property type="entry name" value="INDOLEACETAMIDE HYDROLASE"/>
    <property type="match status" value="1"/>
</dbReference>
<feature type="domain" description="Amidase" evidence="1">
    <location>
        <begin position="23"/>
        <end position="442"/>
    </location>
</feature>
<dbReference type="SUPFAM" id="SSF75304">
    <property type="entry name" value="Amidase signature (AS) enzymes"/>
    <property type="match status" value="1"/>
</dbReference>
<evidence type="ECO:0000313" key="2">
    <source>
        <dbReference type="EMBL" id="RWR49496.1"/>
    </source>
</evidence>
<dbReference type="AlphaFoldDB" id="A0A443LJY6"/>
<dbReference type="PROSITE" id="PS00571">
    <property type="entry name" value="AMIDASES"/>
    <property type="match status" value="1"/>
</dbReference>
<proteinExistence type="predicted"/>
<dbReference type="InterPro" id="IPR023631">
    <property type="entry name" value="Amidase_dom"/>
</dbReference>
<dbReference type="Pfam" id="PF01425">
    <property type="entry name" value="Amidase"/>
    <property type="match status" value="1"/>
</dbReference>
<reference evidence="2 3" key="1">
    <citation type="submission" date="2019-01" db="EMBL/GenBank/DDBJ databases">
        <title>Sinorhodobacter populi sp. nov. isolated from the symptomatic bark tissue of Populus euramericana canker.</title>
        <authorList>
            <person name="Xu G."/>
        </authorList>
    </citation>
    <scope>NUCLEOTIDE SEQUENCE [LARGE SCALE GENOMIC DNA]</scope>
    <source>
        <strain evidence="2 3">CGMCC 1.12963</strain>
    </source>
</reference>
<accession>A0A443LJY6</accession>
<evidence type="ECO:0000259" key="1">
    <source>
        <dbReference type="Pfam" id="PF01425"/>
    </source>
</evidence>
<sequence>MQMIEDATALAARIATGELSALDATEAALSRIAGLDPQLNAFISVDAEGARATARSLDDARAKGAELGPLHGLPIAIKDVTATKGLRTTQGSTLFAGHVPCEDALSVARLRDAGAVIIGKTNTPEFAFGAVCTNRLCGPTRNPWDPERTSGGSSGGSAVAVATGMVALAQGTDFGGSVRMPASFCGIVGFRPAPGTIPEPDRPLGWGALATQGVLARSLRDARLMLSAMAGPDPRDPLSCRATPVEPVPDRPLRLAASPDLGGAFPIDAEVAAAFAEALTAVEAVLGPTTVAAPQLDGAIEAFKTLRAAESWFRSGAMVEAHAEALTPSFVWNVRQGRAISAAEYLAAEATRTRSWRAFSDFFRHQDLLVMPTCAVLPFPNARGEVLEVGGRQLGSIIDYLACTFLVSLVGFPALSIPAPRRAGALPFGLQLVVPPGREPMLWHVAERLEASGFATICPGAV</sequence>